<accession>A0A6A7C1D0</accession>
<feature type="signal peptide" evidence="1">
    <location>
        <begin position="1"/>
        <end position="18"/>
    </location>
</feature>
<dbReference type="Proteomes" id="UP000799421">
    <property type="component" value="Unassembled WGS sequence"/>
</dbReference>
<evidence type="ECO:0000313" key="3">
    <source>
        <dbReference type="Proteomes" id="UP000799421"/>
    </source>
</evidence>
<gene>
    <name evidence="2" type="ORF">K470DRAFT_257939</name>
</gene>
<keyword evidence="1" id="KW-0732">Signal</keyword>
<name>A0A6A7C1D0_9PEZI</name>
<sequence length="54" mass="6043">MHLHILAVLFSVTDIVVCKFFRPNVMVALDATYARGLGVAILPTAFRRTLEAQR</sequence>
<dbReference type="AlphaFoldDB" id="A0A6A7C1D0"/>
<reference evidence="2" key="1">
    <citation type="journal article" date="2020" name="Stud. Mycol.">
        <title>101 Dothideomycetes genomes: a test case for predicting lifestyles and emergence of pathogens.</title>
        <authorList>
            <person name="Haridas S."/>
            <person name="Albert R."/>
            <person name="Binder M."/>
            <person name="Bloem J."/>
            <person name="Labutti K."/>
            <person name="Salamov A."/>
            <person name="Andreopoulos B."/>
            <person name="Baker S."/>
            <person name="Barry K."/>
            <person name="Bills G."/>
            <person name="Bluhm B."/>
            <person name="Cannon C."/>
            <person name="Castanera R."/>
            <person name="Culley D."/>
            <person name="Daum C."/>
            <person name="Ezra D."/>
            <person name="Gonzalez J."/>
            <person name="Henrissat B."/>
            <person name="Kuo A."/>
            <person name="Liang C."/>
            <person name="Lipzen A."/>
            <person name="Lutzoni F."/>
            <person name="Magnuson J."/>
            <person name="Mondo S."/>
            <person name="Nolan M."/>
            <person name="Ohm R."/>
            <person name="Pangilinan J."/>
            <person name="Park H.-J."/>
            <person name="Ramirez L."/>
            <person name="Alfaro M."/>
            <person name="Sun H."/>
            <person name="Tritt A."/>
            <person name="Yoshinaga Y."/>
            <person name="Zwiers L.-H."/>
            <person name="Turgeon B."/>
            <person name="Goodwin S."/>
            <person name="Spatafora J."/>
            <person name="Crous P."/>
            <person name="Grigoriev I."/>
        </authorList>
    </citation>
    <scope>NUCLEOTIDE SEQUENCE</scope>
    <source>
        <strain evidence="2">CBS 480.64</strain>
    </source>
</reference>
<feature type="chain" id="PRO_5025343327" evidence="1">
    <location>
        <begin position="19"/>
        <end position="54"/>
    </location>
</feature>
<evidence type="ECO:0000256" key="1">
    <source>
        <dbReference type="SAM" id="SignalP"/>
    </source>
</evidence>
<organism evidence="2 3">
    <name type="scientific">Piedraia hortae CBS 480.64</name>
    <dbReference type="NCBI Taxonomy" id="1314780"/>
    <lineage>
        <taxon>Eukaryota</taxon>
        <taxon>Fungi</taxon>
        <taxon>Dikarya</taxon>
        <taxon>Ascomycota</taxon>
        <taxon>Pezizomycotina</taxon>
        <taxon>Dothideomycetes</taxon>
        <taxon>Dothideomycetidae</taxon>
        <taxon>Capnodiales</taxon>
        <taxon>Piedraiaceae</taxon>
        <taxon>Piedraia</taxon>
    </lineage>
</organism>
<protein>
    <submittedName>
        <fullName evidence="2">Uncharacterized protein</fullName>
    </submittedName>
</protein>
<keyword evidence="3" id="KW-1185">Reference proteome</keyword>
<proteinExistence type="predicted"/>
<dbReference type="EMBL" id="MU005981">
    <property type="protein sequence ID" value="KAF2860488.1"/>
    <property type="molecule type" value="Genomic_DNA"/>
</dbReference>
<evidence type="ECO:0000313" key="2">
    <source>
        <dbReference type="EMBL" id="KAF2860488.1"/>
    </source>
</evidence>